<reference evidence="3" key="1">
    <citation type="journal article" date="2013" name="Genome Announc.">
        <title>Genome sequence of the food spoilage yeast Zygosaccharomyces bailii CLIB 213(T).</title>
        <authorList>
            <person name="Galeote V."/>
            <person name="Bigey F."/>
            <person name="Devillers H."/>
            <person name="Neuveglise C."/>
            <person name="Dequin S."/>
        </authorList>
    </citation>
    <scope>NUCLEOTIDE SEQUENCE [LARGE SCALE GENOMIC DNA]</scope>
    <source>
        <strain evidence="3">CLIB 213 / ATCC 58445 / CBS 680 / CCRC 21525 / NBRC 1098 / NCYC 1416 / NRRL Y-2227</strain>
    </source>
</reference>
<feature type="compositionally biased region" description="Basic and acidic residues" evidence="1">
    <location>
        <begin position="413"/>
        <end position="430"/>
    </location>
</feature>
<dbReference type="EMBL" id="HG316459">
    <property type="protein sequence ID" value="CDF90192.1"/>
    <property type="molecule type" value="Genomic_DNA"/>
</dbReference>
<feature type="region of interest" description="Disordered" evidence="1">
    <location>
        <begin position="1"/>
        <end position="39"/>
    </location>
</feature>
<gene>
    <name evidence="2" type="ORF">BN860_02806g</name>
</gene>
<accession>A0A8J2T8M7</accession>
<feature type="region of interest" description="Disordered" evidence="1">
    <location>
        <begin position="403"/>
        <end position="452"/>
    </location>
</feature>
<evidence type="ECO:0000256" key="1">
    <source>
        <dbReference type="SAM" id="MobiDB-lite"/>
    </source>
</evidence>
<organism evidence="2 3">
    <name type="scientific">Zygosaccharomyces bailii (strain CLIB 213 / ATCC 58445 / CBS 680 / BCRC 21525 / NBRC 1098 / NCYC 1416 / NRRL Y-2227)</name>
    <dbReference type="NCBI Taxonomy" id="1333698"/>
    <lineage>
        <taxon>Eukaryota</taxon>
        <taxon>Fungi</taxon>
        <taxon>Dikarya</taxon>
        <taxon>Ascomycota</taxon>
        <taxon>Saccharomycotina</taxon>
        <taxon>Saccharomycetes</taxon>
        <taxon>Saccharomycetales</taxon>
        <taxon>Saccharomycetaceae</taxon>
        <taxon>Zygosaccharomyces</taxon>
    </lineage>
</organism>
<name>A0A8J2T8M7_ZYGB2</name>
<dbReference type="AlphaFoldDB" id="A0A8J2T8M7"/>
<dbReference type="Proteomes" id="UP000019375">
    <property type="component" value="Unassembled WGS sequence"/>
</dbReference>
<protein>
    <submittedName>
        <fullName evidence="2">ZYBA0S06-02806g1_1</fullName>
    </submittedName>
</protein>
<dbReference type="OrthoDB" id="4068351at2759"/>
<feature type="region of interest" description="Disordered" evidence="1">
    <location>
        <begin position="326"/>
        <end position="366"/>
    </location>
</feature>
<feature type="compositionally biased region" description="Basic and acidic residues" evidence="1">
    <location>
        <begin position="7"/>
        <end position="21"/>
    </location>
</feature>
<sequence length="452" mass="52177">MQSTRTALDDDIKEVEQRLDDMSVSESSRASTSDEEMSKIKNENYHLRLALSEKDDELAKLRQAIHREAYLENLHKVLPTLQDGAQLLPESVEEMPHEGDASAIDSEIATHISGSPYKGTRAKSVRTETSLATTTASKARKKNRFFEEHLLPFLQRSVHAFHVSAIFKRESEEIHELLEAFYESDLENERIFVRLLESLLYLQQQSTVLLNRELHFKQLSQRLEYLFTIFLDPREYNMAPEEHVENLKTNLLDIIIRIFDDKGLKIDGNATPFPSRPRLEDYVEKFQSRETVTDKINKKERKARKIADLEKGINLCTEAMNKAYGGSVGSKEHSDATKSTASMAIESPELPTAASQDRRNTRNTDEMLRNLSRFSNKEKERLKRNKTSLEFIPIGYDEVMLNTKTPQRPLRKTKLDPDSTPRVRQTKDENDPLQVFFQEQSYSNDRPVDANR</sequence>
<evidence type="ECO:0000313" key="3">
    <source>
        <dbReference type="Proteomes" id="UP000019375"/>
    </source>
</evidence>
<proteinExistence type="predicted"/>
<feature type="compositionally biased region" description="Basic and acidic residues" evidence="1">
    <location>
        <begin position="356"/>
        <end position="366"/>
    </location>
</feature>
<evidence type="ECO:0000313" key="2">
    <source>
        <dbReference type="EMBL" id="CDF90192.1"/>
    </source>
</evidence>
<keyword evidence="3" id="KW-1185">Reference proteome</keyword>